<feature type="domain" description="N-acetyltransferase" evidence="6">
    <location>
        <begin position="7"/>
        <end position="170"/>
    </location>
</feature>
<dbReference type="Gene3D" id="3.40.630.30">
    <property type="match status" value="1"/>
</dbReference>
<keyword evidence="3 7" id="KW-0808">Transferase</keyword>
<dbReference type="InterPro" id="IPR011057">
    <property type="entry name" value="Mss4-like_sf"/>
</dbReference>
<dbReference type="PANTHER" id="PTHR10908">
    <property type="entry name" value="SEROTONIN N-ACETYLTRANSFERASE"/>
    <property type="match status" value="1"/>
</dbReference>
<dbReference type="PANTHER" id="PTHR10908:SF0">
    <property type="entry name" value="SEROTONIN N-ACETYLTRANSFERASE"/>
    <property type="match status" value="1"/>
</dbReference>
<protein>
    <submittedName>
        <fullName evidence="7">Acyl-CoA N-acyltransferase</fullName>
    </submittedName>
</protein>
<keyword evidence="4" id="KW-0653">Protein transport</keyword>
<accession>A0A8H6ZLI7</accession>
<evidence type="ECO:0000313" key="7">
    <source>
        <dbReference type="EMBL" id="KAF7377690.1"/>
    </source>
</evidence>
<dbReference type="GO" id="GO:0007264">
    <property type="term" value="P:small GTPase-mediated signal transduction"/>
    <property type="evidence" value="ECO:0007669"/>
    <property type="project" value="InterPro"/>
</dbReference>
<evidence type="ECO:0000256" key="1">
    <source>
        <dbReference type="ARBA" id="ARBA00022448"/>
    </source>
</evidence>
<dbReference type="EMBL" id="JACAZH010000001">
    <property type="protein sequence ID" value="KAF7377690.1"/>
    <property type="molecule type" value="Genomic_DNA"/>
</dbReference>
<keyword evidence="1" id="KW-0813">Transport</keyword>
<dbReference type="PROSITE" id="PS51186">
    <property type="entry name" value="GNAT"/>
    <property type="match status" value="1"/>
</dbReference>
<dbReference type="InterPro" id="IPR000182">
    <property type="entry name" value="GNAT_dom"/>
</dbReference>
<name>A0A8H6ZLI7_9AGAR</name>
<keyword evidence="5 7" id="KW-0012">Acyltransferase</keyword>
<evidence type="ECO:0000256" key="3">
    <source>
        <dbReference type="ARBA" id="ARBA00022679"/>
    </source>
</evidence>
<evidence type="ECO:0000259" key="6">
    <source>
        <dbReference type="PROSITE" id="PS51186"/>
    </source>
</evidence>
<dbReference type="GO" id="GO:0005085">
    <property type="term" value="F:guanyl-nucleotide exchange factor activity"/>
    <property type="evidence" value="ECO:0007669"/>
    <property type="project" value="UniProtKB-KW"/>
</dbReference>
<dbReference type="Gene3D" id="2.170.150.10">
    <property type="entry name" value="Metal Binding Protein, Guanine Nucleotide Exchange Factor, Chain A"/>
    <property type="match status" value="1"/>
</dbReference>
<keyword evidence="8" id="KW-1185">Reference proteome</keyword>
<comment type="caution">
    <text evidence="7">The sequence shown here is derived from an EMBL/GenBank/DDBJ whole genome shotgun (WGS) entry which is preliminary data.</text>
</comment>
<dbReference type="Pfam" id="PF04421">
    <property type="entry name" value="Mss4"/>
    <property type="match status" value="1"/>
</dbReference>
<proteinExistence type="predicted"/>
<dbReference type="OrthoDB" id="30840at2759"/>
<dbReference type="InterPro" id="IPR051635">
    <property type="entry name" value="SNAT-like"/>
</dbReference>
<reference evidence="7" key="1">
    <citation type="submission" date="2020-05" db="EMBL/GenBank/DDBJ databases">
        <title>Mycena genomes resolve the evolution of fungal bioluminescence.</title>
        <authorList>
            <person name="Tsai I.J."/>
        </authorList>
    </citation>
    <scope>NUCLEOTIDE SEQUENCE</scope>
    <source>
        <strain evidence="7">160909Yilan</strain>
    </source>
</reference>
<dbReference type="Proteomes" id="UP000623467">
    <property type="component" value="Unassembled WGS sequence"/>
</dbReference>
<organism evidence="7 8">
    <name type="scientific">Mycena sanguinolenta</name>
    <dbReference type="NCBI Taxonomy" id="230812"/>
    <lineage>
        <taxon>Eukaryota</taxon>
        <taxon>Fungi</taxon>
        <taxon>Dikarya</taxon>
        <taxon>Basidiomycota</taxon>
        <taxon>Agaricomycotina</taxon>
        <taxon>Agaricomycetes</taxon>
        <taxon>Agaricomycetidae</taxon>
        <taxon>Agaricales</taxon>
        <taxon>Marasmiineae</taxon>
        <taxon>Mycenaceae</taxon>
        <taxon>Mycena</taxon>
    </lineage>
</organism>
<dbReference type="GO" id="GO:0008080">
    <property type="term" value="F:N-acetyltransferase activity"/>
    <property type="evidence" value="ECO:0007669"/>
    <property type="project" value="UniProtKB-ARBA"/>
</dbReference>
<evidence type="ECO:0000313" key="8">
    <source>
        <dbReference type="Proteomes" id="UP000623467"/>
    </source>
</evidence>
<sequence>MFSDGDLAFANVPAKDLGQAIEIERAGFPPDEAATLEAFQLRQSLASDLFLGAYLDNQLVGYVCSTLSPDTSLTHESMSKHVPNSSSVCIHSVCVSSSHRGRNVGLKLLREYVARLETAHREKTAPYERILLITHDNLRPFYEKTGFEWVGPSAVVHGAQPWYEMRRILGLSLDGVQSPPQGVFEALQRPSNLNLVSRSFASFLGGIAEVSFSESSALVNKFDLLCPRSSCGSVILKRGVAKYTEAPSVQLEPPNNPSNPLLPALPQPPAATQWWLVTPSAMEFENIGFSRAVESLGEKMKLLACAECDLGPVGWCKEGGTEFWLGCSRVGYRA</sequence>
<dbReference type="InterPro" id="IPR016181">
    <property type="entry name" value="Acyl_CoA_acyltransferase"/>
</dbReference>
<dbReference type="PROSITE" id="PS51796">
    <property type="entry name" value="MSS4"/>
    <property type="match status" value="1"/>
</dbReference>
<evidence type="ECO:0000256" key="2">
    <source>
        <dbReference type="ARBA" id="ARBA00022658"/>
    </source>
</evidence>
<keyword evidence="2" id="KW-0344">Guanine-nucleotide releasing factor</keyword>
<gene>
    <name evidence="7" type="ORF">MSAN_00192000</name>
</gene>
<dbReference type="InterPro" id="IPR007515">
    <property type="entry name" value="Mss4"/>
</dbReference>
<dbReference type="Pfam" id="PF13508">
    <property type="entry name" value="Acetyltransf_7"/>
    <property type="match status" value="1"/>
</dbReference>
<dbReference type="CDD" id="cd04301">
    <property type="entry name" value="NAT_SF"/>
    <property type="match status" value="1"/>
</dbReference>
<dbReference type="SUPFAM" id="SSF51316">
    <property type="entry name" value="Mss4-like"/>
    <property type="match status" value="1"/>
</dbReference>
<dbReference type="AlphaFoldDB" id="A0A8H6ZLI7"/>
<dbReference type="GO" id="GO:0015031">
    <property type="term" value="P:protein transport"/>
    <property type="evidence" value="ECO:0007669"/>
    <property type="project" value="UniProtKB-KW"/>
</dbReference>
<dbReference type="InterPro" id="IPR011323">
    <property type="entry name" value="Mss4/transl-control_tumour"/>
</dbReference>
<dbReference type="SUPFAM" id="SSF55729">
    <property type="entry name" value="Acyl-CoA N-acyltransferases (Nat)"/>
    <property type="match status" value="1"/>
</dbReference>
<evidence type="ECO:0000256" key="5">
    <source>
        <dbReference type="ARBA" id="ARBA00023315"/>
    </source>
</evidence>
<evidence type="ECO:0000256" key="4">
    <source>
        <dbReference type="ARBA" id="ARBA00022927"/>
    </source>
</evidence>